<keyword evidence="1" id="KW-1133">Transmembrane helix</keyword>
<evidence type="ECO:0000256" key="1">
    <source>
        <dbReference type="SAM" id="Phobius"/>
    </source>
</evidence>
<dbReference type="EMBL" id="BTRK01000006">
    <property type="protein sequence ID" value="GMR62873.1"/>
    <property type="molecule type" value="Genomic_DNA"/>
</dbReference>
<proteinExistence type="predicted"/>
<evidence type="ECO:0000313" key="2">
    <source>
        <dbReference type="EMBL" id="GMR62873.1"/>
    </source>
</evidence>
<keyword evidence="1" id="KW-0812">Transmembrane</keyword>
<sequence length="138" mass="15387">SRFCAGLSILISTVLFLPAVIGPPLIQSIIMSCILFVNILVSFLIFPAIDLKLPFLFLPKLVSSVLMQIVAIYLIACAVLELNGLETILRVYQPETETWITISFPDVNIIFLVIASAYFIVGNFIVFIHFFAFKTLSK</sequence>
<feature type="transmembrane region" description="Helical" evidence="1">
    <location>
        <begin position="61"/>
        <end position="82"/>
    </location>
</feature>
<organism evidence="2 3">
    <name type="scientific">Pristionchus mayeri</name>
    <dbReference type="NCBI Taxonomy" id="1317129"/>
    <lineage>
        <taxon>Eukaryota</taxon>
        <taxon>Metazoa</taxon>
        <taxon>Ecdysozoa</taxon>
        <taxon>Nematoda</taxon>
        <taxon>Chromadorea</taxon>
        <taxon>Rhabditida</taxon>
        <taxon>Rhabditina</taxon>
        <taxon>Diplogasteromorpha</taxon>
        <taxon>Diplogasteroidea</taxon>
        <taxon>Neodiplogasteridae</taxon>
        <taxon>Pristionchus</taxon>
    </lineage>
</organism>
<dbReference type="AlphaFoldDB" id="A0AAN5DGK1"/>
<name>A0AAN5DGK1_9BILA</name>
<protein>
    <submittedName>
        <fullName evidence="2">Uncharacterized protein</fullName>
    </submittedName>
</protein>
<gene>
    <name evidence="2" type="ORF">PMAYCL1PPCAC_33068</name>
</gene>
<feature type="non-terminal residue" evidence="2">
    <location>
        <position position="1"/>
    </location>
</feature>
<comment type="caution">
    <text evidence="2">The sequence shown here is derived from an EMBL/GenBank/DDBJ whole genome shotgun (WGS) entry which is preliminary data.</text>
</comment>
<dbReference type="Proteomes" id="UP001328107">
    <property type="component" value="Unassembled WGS sequence"/>
</dbReference>
<accession>A0AAN5DGK1</accession>
<keyword evidence="1" id="KW-0472">Membrane</keyword>
<keyword evidence="3" id="KW-1185">Reference proteome</keyword>
<evidence type="ECO:0000313" key="3">
    <source>
        <dbReference type="Proteomes" id="UP001328107"/>
    </source>
</evidence>
<reference evidence="3" key="1">
    <citation type="submission" date="2022-10" db="EMBL/GenBank/DDBJ databases">
        <title>Genome assembly of Pristionchus species.</title>
        <authorList>
            <person name="Yoshida K."/>
            <person name="Sommer R.J."/>
        </authorList>
    </citation>
    <scope>NUCLEOTIDE SEQUENCE [LARGE SCALE GENOMIC DNA]</scope>
    <source>
        <strain evidence="3">RS5460</strain>
    </source>
</reference>
<feature type="non-terminal residue" evidence="2">
    <location>
        <position position="138"/>
    </location>
</feature>
<feature type="transmembrane region" description="Helical" evidence="1">
    <location>
        <begin position="29"/>
        <end position="49"/>
    </location>
</feature>
<feature type="transmembrane region" description="Helical" evidence="1">
    <location>
        <begin position="109"/>
        <end position="133"/>
    </location>
</feature>